<feature type="compositionally biased region" description="Polar residues" evidence="1">
    <location>
        <begin position="112"/>
        <end position="135"/>
    </location>
</feature>
<reference evidence="3 4" key="1">
    <citation type="submission" date="2019-04" db="EMBL/GenBank/DDBJ databases">
        <title>Friends and foes A comparative genomics studyof 23 Aspergillus species from section Flavi.</title>
        <authorList>
            <consortium name="DOE Joint Genome Institute"/>
            <person name="Kjaerbolling I."/>
            <person name="Vesth T."/>
            <person name="Frisvad J.C."/>
            <person name="Nybo J.L."/>
            <person name="Theobald S."/>
            <person name="Kildgaard S."/>
            <person name="Isbrandt T."/>
            <person name="Kuo A."/>
            <person name="Sato A."/>
            <person name="Lyhne E.K."/>
            <person name="Kogle M.E."/>
            <person name="Wiebenga A."/>
            <person name="Kun R.S."/>
            <person name="Lubbers R.J."/>
            <person name="Makela M.R."/>
            <person name="Barry K."/>
            <person name="Chovatia M."/>
            <person name="Clum A."/>
            <person name="Daum C."/>
            <person name="Haridas S."/>
            <person name="He G."/>
            <person name="LaButti K."/>
            <person name="Lipzen A."/>
            <person name="Mondo S."/>
            <person name="Riley R."/>
            <person name="Salamov A."/>
            <person name="Simmons B.A."/>
            <person name="Magnuson J.K."/>
            <person name="Henrissat B."/>
            <person name="Mortensen U.H."/>
            <person name="Larsen T.O."/>
            <person name="Devries R.P."/>
            <person name="Grigoriev I.V."/>
            <person name="Machida M."/>
            <person name="Baker S.E."/>
            <person name="Andersen M.R."/>
        </authorList>
    </citation>
    <scope>NUCLEOTIDE SEQUENCE [LARGE SCALE GENOMIC DNA]</scope>
    <source>
        <strain evidence="3 4">IBT 29228</strain>
    </source>
</reference>
<organism evidence="3 4">
    <name type="scientific">Aspergillus bertholletiae</name>
    <dbReference type="NCBI Taxonomy" id="1226010"/>
    <lineage>
        <taxon>Eukaryota</taxon>
        <taxon>Fungi</taxon>
        <taxon>Dikarya</taxon>
        <taxon>Ascomycota</taxon>
        <taxon>Pezizomycotina</taxon>
        <taxon>Eurotiomycetes</taxon>
        <taxon>Eurotiomycetidae</taxon>
        <taxon>Eurotiales</taxon>
        <taxon>Aspergillaceae</taxon>
        <taxon>Aspergillus</taxon>
        <taxon>Aspergillus subgen. Circumdati</taxon>
    </lineage>
</organism>
<feature type="compositionally biased region" description="Polar residues" evidence="1">
    <location>
        <begin position="187"/>
        <end position="242"/>
    </location>
</feature>
<evidence type="ECO:0008006" key="5">
    <source>
        <dbReference type="Google" id="ProtNLM"/>
    </source>
</evidence>
<evidence type="ECO:0000313" key="4">
    <source>
        <dbReference type="Proteomes" id="UP000326198"/>
    </source>
</evidence>
<sequence>MQPKEVSAAPEQPSDIEGPRVGYTEFADGPSGNQRYPKDIETAESKAGLYSRYQGSSWSDGTQSATPDDGLYHPGQIAGNQTPQKPATDNGLSSAQGTTGWQGAHAGRPGDGSSSTGQALPGSPGTNGWSQHSSVSQAGSAASGGQGAQASGLPAGPAGATGATAGGQGSQATTPGNGAPIAGQASVEGTWQQQVNTTLSGEQATQATSQVQLAPTPIPNANTYSNEQNTWGSGTGEQSSPDNGLYYPGGWAPELNAIPTSTSPHPTSTYPHPEGTRTPLPSPPSSSNSTSMPTTTNNPSDSTAGNIPGPAKVAVPVSVGVVAAAMVGCLLWWLYRKSQARAAKRRNQKLEEGRYTEDPGSSFVVRSVSKLCGHGMFNYVQKPTIADSPSSLSISKRSCSECSDSSEDLFEAKKVHSPGKTNHDIEKLATVANNPSPEMLAPDGRRQDETSKPSTTPNAAMYDRPRRITTPTSLPGVPEEPEDDGSGSTPPNSGVAAEKVYLIELGFSPGSAKHIELKQGQTAIILEEYNSGWALCRLPESKVEGLAPRACLSASPVKPVKPVRPAERQVSGSNHPMQQPQYNVSQFSFSSVSTGLGLDGGQTSKS</sequence>
<feature type="region of interest" description="Disordered" evidence="1">
    <location>
        <begin position="432"/>
        <end position="494"/>
    </location>
</feature>
<evidence type="ECO:0000256" key="1">
    <source>
        <dbReference type="SAM" id="MobiDB-lite"/>
    </source>
</evidence>
<keyword evidence="4" id="KW-1185">Reference proteome</keyword>
<dbReference type="InterPro" id="IPR036028">
    <property type="entry name" value="SH3-like_dom_sf"/>
</dbReference>
<feature type="transmembrane region" description="Helical" evidence="2">
    <location>
        <begin position="313"/>
        <end position="335"/>
    </location>
</feature>
<feature type="compositionally biased region" description="Low complexity" evidence="1">
    <location>
        <begin position="259"/>
        <end position="273"/>
    </location>
</feature>
<feature type="compositionally biased region" description="Low complexity" evidence="1">
    <location>
        <begin position="148"/>
        <end position="163"/>
    </location>
</feature>
<evidence type="ECO:0000256" key="2">
    <source>
        <dbReference type="SAM" id="Phobius"/>
    </source>
</evidence>
<gene>
    <name evidence="3" type="ORF">BDV26DRAFT_288918</name>
</gene>
<feature type="region of interest" description="Disordered" evidence="1">
    <location>
        <begin position="556"/>
        <end position="584"/>
    </location>
</feature>
<feature type="compositionally biased region" description="Polar residues" evidence="1">
    <location>
        <begin position="53"/>
        <end position="66"/>
    </location>
</feature>
<dbReference type="Proteomes" id="UP000326198">
    <property type="component" value="Unassembled WGS sequence"/>
</dbReference>
<feature type="region of interest" description="Disordered" evidence="1">
    <location>
        <begin position="1"/>
        <end position="38"/>
    </location>
</feature>
<keyword evidence="2" id="KW-0472">Membrane</keyword>
<dbReference type="EMBL" id="ML736166">
    <property type="protein sequence ID" value="KAE8381942.1"/>
    <property type="molecule type" value="Genomic_DNA"/>
</dbReference>
<proteinExistence type="predicted"/>
<protein>
    <recommendedName>
        <fullName evidence="5">SH3 domain-containing protein</fullName>
    </recommendedName>
</protein>
<feature type="compositionally biased region" description="Low complexity" evidence="1">
    <location>
        <begin position="285"/>
        <end position="307"/>
    </location>
</feature>
<accession>A0A5N7BJF3</accession>
<name>A0A5N7BJF3_9EURO</name>
<feature type="compositionally biased region" description="Polar residues" evidence="1">
    <location>
        <begin position="78"/>
        <end position="101"/>
    </location>
</feature>
<feature type="compositionally biased region" description="Polar residues" evidence="1">
    <location>
        <begin position="570"/>
        <end position="584"/>
    </location>
</feature>
<dbReference type="OrthoDB" id="4503542at2759"/>
<dbReference type="SUPFAM" id="SSF50044">
    <property type="entry name" value="SH3-domain"/>
    <property type="match status" value="1"/>
</dbReference>
<feature type="region of interest" description="Disordered" evidence="1">
    <location>
        <begin position="53"/>
        <end position="307"/>
    </location>
</feature>
<keyword evidence="2" id="KW-1133">Transmembrane helix</keyword>
<dbReference type="AlphaFoldDB" id="A0A5N7BJF3"/>
<keyword evidence="2" id="KW-0812">Transmembrane</keyword>
<evidence type="ECO:0000313" key="3">
    <source>
        <dbReference type="EMBL" id="KAE8381942.1"/>
    </source>
</evidence>